<gene>
    <name evidence="1" type="ORF">M378DRAFT_180606</name>
</gene>
<dbReference type="InParanoid" id="A0A0C2WF07"/>
<dbReference type="EMBL" id="KN818306">
    <property type="protein sequence ID" value="KIL59967.1"/>
    <property type="molecule type" value="Genomic_DNA"/>
</dbReference>
<reference evidence="1 2" key="1">
    <citation type="submission" date="2014-04" db="EMBL/GenBank/DDBJ databases">
        <title>Evolutionary Origins and Diversification of the Mycorrhizal Mutualists.</title>
        <authorList>
            <consortium name="DOE Joint Genome Institute"/>
            <consortium name="Mycorrhizal Genomics Consortium"/>
            <person name="Kohler A."/>
            <person name="Kuo A."/>
            <person name="Nagy L.G."/>
            <person name="Floudas D."/>
            <person name="Copeland A."/>
            <person name="Barry K.W."/>
            <person name="Cichocki N."/>
            <person name="Veneault-Fourrey C."/>
            <person name="LaButti K."/>
            <person name="Lindquist E.A."/>
            <person name="Lipzen A."/>
            <person name="Lundell T."/>
            <person name="Morin E."/>
            <person name="Murat C."/>
            <person name="Riley R."/>
            <person name="Ohm R."/>
            <person name="Sun H."/>
            <person name="Tunlid A."/>
            <person name="Henrissat B."/>
            <person name="Grigoriev I.V."/>
            <person name="Hibbett D.S."/>
            <person name="Martin F."/>
        </authorList>
    </citation>
    <scope>NUCLEOTIDE SEQUENCE [LARGE SCALE GENOMIC DNA]</scope>
    <source>
        <strain evidence="1 2">Koide BX008</strain>
    </source>
</reference>
<sequence length="183" mass="21178">MVSEKFGWKAPGGDVFPPDHPSSNASKKPRRVRTQLYGYVLTQDWINDFAARKQIGTPGHYIDTSSSVVFHILRETRFRRAYAVKWKDSIVLCIAVAHNKSAKGLKLATSERIERVKRVMEWIRSRLGSTRREAEYRCWWVSGTSCSWTFKPVSIDCSVTHRWPTYNFMLFSDVWVLVGDPAY</sequence>
<evidence type="ECO:0000313" key="1">
    <source>
        <dbReference type="EMBL" id="KIL59967.1"/>
    </source>
</evidence>
<dbReference type="HOGENOM" id="CLU_1474810_0_0_1"/>
<dbReference type="Proteomes" id="UP000054549">
    <property type="component" value="Unassembled WGS sequence"/>
</dbReference>
<protein>
    <submittedName>
        <fullName evidence="1">Uncharacterized protein</fullName>
    </submittedName>
</protein>
<organism evidence="1 2">
    <name type="scientific">Amanita muscaria (strain Koide BX008)</name>
    <dbReference type="NCBI Taxonomy" id="946122"/>
    <lineage>
        <taxon>Eukaryota</taxon>
        <taxon>Fungi</taxon>
        <taxon>Dikarya</taxon>
        <taxon>Basidiomycota</taxon>
        <taxon>Agaricomycotina</taxon>
        <taxon>Agaricomycetes</taxon>
        <taxon>Agaricomycetidae</taxon>
        <taxon>Agaricales</taxon>
        <taxon>Pluteineae</taxon>
        <taxon>Amanitaceae</taxon>
        <taxon>Amanita</taxon>
    </lineage>
</organism>
<accession>A0A0C2WF07</accession>
<name>A0A0C2WF07_AMAMK</name>
<evidence type="ECO:0000313" key="2">
    <source>
        <dbReference type="Proteomes" id="UP000054549"/>
    </source>
</evidence>
<dbReference type="AlphaFoldDB" id="A0A0C2WF07"/>
<keyword evidence="2" id="KW-1185">Reference proteome</keyword>
<proteinExistence type="predicted"/>